<name>A0ACB7WM34_DIOAL</name>
<sequence>MEQALLAGVATKIGETLAEEAMKKKSASSKQDEAQLLSQIHSSMERIKSEFEVMQAFLNRVDKQRDEVTEAWLKRVRDVASQVEKIVDEFAKIVRGPSKKLSKALLETLSTTLGILLFHMLRIAGIRLTISATICGLLT</sequence>
<dbReference type="Proteomes" id="UP000827976">
    <property type="component" value="Chromosome 3"/>
</dbReference>
<accession>A0ACB7WM34</accession>
<evidence type="ECO:0000313" key="1">
    <source>
        <dbReference type="EMBL" id="KAH7689136.1"/>
    </source>
</evidence>
<protein>
    <submittedName>
        <fullName evidence="1">Peptidase S8 propeptide/proteinase inhibitor I9 domain-containing protein</fullName>
    </submittedName>
</protein>
<dbReference type="EMBL" id="CM037013">
    <property type="protein sequence ID" value="KAH7689136.1"/>
    <property type="molecule type" value="Genomic_DNA"/>
</dbReference>
<comment type="caution">
    <text evidence="1">The sequence shown here is derived from an EMBL/GenBank/DDBJ whole genome shotgun (WGS) entry which is preliminary data.</text>
</comment>
<keyword evidence="2" id="KW-1185">Reference proteome</keyword>
<reference evidence="2" key="1">
    <citation type="journal article" date="2022" name="Nat. Commun.">
        <title>Chromosome evolution and the genetic basis of agronomically important traits in greater yam.</title>
        <authorList>
            <person name="Bredeson J.V."/>
            <person name="Lyons J.B."/>
            <person name="Oniyinde I.O."/>
            <person name="Okereke N.R."/>
            <person name="Kolade O."/>
            <person name="Nnabue I."/>
            <person name="Nwadili C.O."/>
            <person name="Hribova E."/>
            <person name="Parker M."/>
            <person name="Nwogha J."/>
            <person name="Shu S."/>
            <person name="Carlson J."/>
            <person name="Kariba R."/>
            <person name="Muthemba S."/>
            <person name="Knop K."/>
            <person name="Barton G.J."/>
            <person name="Sherwood A.V."/>
            <person name="Lopez-Montes A."/>
            <person name="Asiedu R."/>
            <person name="Jamnadass R."/>
            <person name="Muchugi A."/>
            <person name="Goodstein D."/>
            <person name="Egesi C.N."/>
            <person name="Featherston J."/>
            <person name="Asfaw A."/>
            <person name="Simpson G.G."/>
            <person name="Dolezel J."/>
            <person name="Hendre P.S."/>
            <person name="Van Deynze A."/>
            <person name="Kumar P.L."/>
            <person name="Obidiegwu J.E."/>
            <person name="Bhattacharjee R."/>
            <person name="Rokhsar D.S."/>
        </authorList>
    </citation>
    <scope>NUCLEOTIDE SEQUENCE [LARGE SCALE GENOMIC DNA]</scope>
    <source>
        <strain evidence="2">cv. TDa95/00328</strain>
    </source>
</reference>
<organism evidence="1 2">
    <name type="scientific">Dioscorea alata</name>
    <name type="common">Purple yam</name>
    <dbReference type="NCBI Taxonomy" id="55571"/>
    <lineage>
        <taxon>Eukaryota</taxon>
        <taxon>Viridiplantae</taxon>
        <taxon>Streptophyta</taxon>
        <taxon>Embryophyta</taxon>
        <taxon>Tracheophyta</taxon>
        <taxon>Spermatophyta</taxon>
        <taxon>Magnoliopsida</taxon>
        <taxon>Liliopsida</taxon>
        <taxon>Dioscoreales</taxon>
        <taxon>Dioscoreaceae</taxon>
        <taxon>Dioscorea</taxon>
    </lineage>
</organism>
<proteinExistence type="predicted"/>
<gene>
    <name evidence="1" type="ORF">IHE45_03G077000</name>
</gene>
<evidence type="ECO:0000313" key="2">
    <source>
        <dbReference type="Proteomes" id="UP000827976"/>
    </source>
</evidence>